<keyword evidence="3" id="KW-1185">Reference proteome</keyword>
<dbReference type="Proteomes" id="UP000789901">
    <property type="component" value="Unassembled WGS sequence"/>
</dbReference>
<feature type="region of interest" description="Disordered" evidence="1">
    <location>
        <begin position="106"/>
        <end position="144"/>
    </location>
</feature>
<evidence type="ECO:0000313" key="2">
    <source>
        <dbReference type="EMBL" id="CAG8853119.1"/>
    </source>
</evidence>
<organism evidence="2 3">
    <name type="scientific">Gigaspora margarita</name>
    <dbReference type="NCBI Taxonomy" id="4874"/>
    <lineage>
        <taxon>Eukaryota</taxon>
        <taxon>Fungi</taxon>
        <taxon>Fungi incertae sedis</taxon>
        <taxon>Mucoromycota</taxon>
        <taxon>Glomeromycotina</taxon>
        <taxon>Glomeromycetes</taxon>
        <taxon>Diversisporales</taxon>
        <taxon>Gigasporaceae</taxon>
        <taxon>Gigaspora</taxon>
    </lineage>
</organism>
<comment type="caution">
    <text evidence="2">The sequence shown here is derived from an EMBL/GenBank/DDBJ whole genome shotgun (WGS) entry which is preliminary data.</text>
</comment>
<proteinExistence type="predicted"/>
<name>A0ABN7XFV3_GIGMA</name>
<dbReference type="EMBL" id="CAJVQB010120226">
    <property type="protein sequence ID" value="CAG8853119.1"/>
    <property type="molecule type" value="Genomic_DNA"/>
</dbReference>
<evidence type="ECO:0000256" key="1">
    <source>
        <dbReference type="SAM" id="MobiDB-lite"/>
    </source>
</evidence>
<feature type="compositionally biased region" description="Basic residues" evidence="1">
    <location>
        <begin position="134"/>
        <end position="144"/>
    </location>
</feature>
<evidence type="ECO:0000313" key="3">
    <source>
        <dbReference type="Proteomes" id="UP000789901"/>
    </source>
</evidence>
<sequence length="144" mass="17369">EEIAGKVWNSIPSDTQRKVDRHQLLEILINKNIPEDQRRMLLTRGIINIDVRRKLEHLDLENKVINYILLIWLKEWTTNFQDKIWKEKCEQTIIWKKENGITMKTKRKKREKKILRMPRTTVRNEDSTNQPSPKKVKLGTRKTE</sequence>
<feature type="compositionally biased region" description="Basic residues" evidence="1">
    <location>
        <begin position="106"/>
        <end position="116"/>
    </location>
</feature>
<protein>
    <submittedName>
        <fullName evidence="2">33529_t:CDS:1</fullName>
    </submittedName>
</protein>
<feature type="non-terminal residue" evidence="2">
    <location>
        <position position="1"/>
    </location>
</feature>
<accession>A0ABN7XFV3</accession>
<gene>
    <name evidence="2" type="ORF">GMARGA_LOCUS41940</name>
</gene>
<reference evidence="2 3" key="1">
    <citation type="submission" date="2021-06" db="EMBL/GenBank/DDBJ databases">
        <authorList>
            <person name="Kallberg Y."/>
            <person name="Tangrot J."/>
            <person name="Rosling A."/>
        </authorList>
    </citation>
    <scope>NUCLEOTIDE SEQUENCE [LARGE SCALE GENOMIC DNA]</scope>
    <source>
        <strain evidence="2 3">120-4 pot B 10/14</strain>
    </source>
</reference>